<dbReference type="GO" id="GO:0016020">
    <property type="term" value="C:membrane"/>
    <property type="evidence" value="ECO:0007669"/>
    <property type="project" value="UniProtKB-SubCell"/>
</dbReference>
<dbReference type="EMBL" id="GILB01013746">
    <property type="protein sequence ID" value="NUU94079.1"/>
    <property type="molecule type" value="Transcribed_RNA"/>
</dbReference>
<evidence type="ECO:0000256" key="1">
    <source>
        <dbReference type="ARBA" id="ARBA00004141"/>
    </source>
</evidence>
<proteinExistence type="inferred from homology"/>
<evidence type="ECO:0000256" key="6">
    <source>
        <dbReference type="SAM" id="Phobius"/>
    </source>
</evidence>
<evidence type="ECO:0000313" key="7">
    <source>
        <dbReference type="EMBL" id="NUU94079.1"/>
    </source>
</evidence>
<comment type="subcellular location">
    <subcellularLocation>
        <location evidence="1">Membrane</location>
        <topology evidence="1">Multi-pass membrane protein</topology>
    </subcellularLocation>
</comment>
<dbReference type="Pfam" id="PF05562">
    <property type="entry name" value="WCOR413"/>
    <property type="match status" value="1"/>
</dbReference>
<feature type="transmembrane region" description="Helical" evidence="6">
    <location>
        <begin position="145"/>
        <end position="161"/>
    </location>
</feature>
<feature type="transmembrane region" description="Helical" evidence="6">
    <location>
        <begin position="181"/>
        <end position="200"/>
    </location>
</feature>
<protein>
    <submittedName>
        <fullName evidence="7">Uncharacterized protein</fullName>
    </submittedName>
</protein>
<name>A0A6M2FD49_9ROSI</name>
<reference evidence="7" key="1">
    <citation type="submission" date="2020-03" db="EMBL/GenBank/DDBJ databases">
        <authorList>
            <person name="Zhang R."/>
        </authorList>
    </citation>
    <scope>NUCLEOTIDE SEQUENCE</scope>
</reference>
<dbReference type="PANTHER" id="PTHR33596">
    <property type="entry name" value="COLD-REGULATED 413 PLASMA MEMBRANE PROTEIN 2"/>
    <property type="match status" value="1"/>
</dbReference>
<dbReference type="AlphaFoldDB" id="A0A6M2FD49"/>
<dbReference type="InterPro" id="IPR008892">
    <property type="entry name" value="COR413"/>
</dbReference>
<keyword evidence="3 6" id="KW-0812">Transmembrane</keyword>
<evidence type="ECO:0000256" key="2">
    <source>
        <dbReference type="ARBA" id="ARBA00005852"/>
    </source>
</evidence>
<organism evidence="7">
    <name type="scientific">Populus davidiana</name>
    <dbReference type="NCBI Taxonomy" id="266767"/>
    <lineage>
        <taxon>Eukaryota</taxon>
        <taxon>Viridiplantae</taxon>
        <taxon>Streptophyta</taxon>
        <taxon>Embryophyta</taxon>
        <taxon>Tracheophyta</taxon>
        <taxon>Spermatophyta</taxon>
        <taxon>Magnoliopsida</taxon>
        <taxon>eudicotyledons</taxon>
        <taxon>Gunneridae</taxon>
        <taxon>Pentapetalae</taxon>
        <taxon>rosids</taxon>
        <taxon>fabids</taxon>
        <taxon>Malpighiales</taxon>
        <taxon>Salicaceae</taxon>
        <taxon>Saliceae</taxon>
        <taxon>Populus</taxon>
    </lineage>
</organism>
<evidence type="ECO:0000256" key="4">
    <source>
        <dbReference type="ARBA" id="ARBA00022989"/>
    </source>
</evidence>
<comment type="similarity">
    <text evidence="2">Belongs to the Cold-regulated 413 protein family.</text>
</comment>
<feature type="transmembrane region" description="Helical" evidence="6">
    <location>
        <begin position="44"/>
        <end position="65"/>
    </location>
</feature>
<keyword evidence="4 6" id="KW-1133">Transmembrane helix</keyword>
<evidence type="ECO:0000256" key="5">
    <source>
        <dbReference type="ARBA" id="ARBA00023136"/>
    </source>
</evidence>
<feature type="transmembrane region" description="Helical" evidence="6">
    <location>
        <begin position="72"/>
        <end position="93"/>
    </location>
</feature>
<sequence>MGKKSYLAMRRDQGMESSLLASDFQDLTNAAKKLANHAVKLGGLGFGTTFLEWIAAFAAIYLLILDRTNWKTNILTGLLIPYIFFTLPSILFSLLRGDVGKWIAFVAVILRLFFPKRFPDWLEMPGALILLIVVAPSLFASTIRNNWIGLVICLAIACYLLQEHIRALGGFRNSFTKAHGISNTVGIILLFVYPAWALLIDLL</sequence>
<accession>A0A6M2FD49</accession>
<keyword evidence="5 6" id="KW-0472">Membrane</keyword>
<evidence type="ECO:0000256" key="3">
    <source>
        <dbReference type="ARBA" id="ARBA00022692"/>
    </source>
</evidence>
<feature type="transmembrane region" description="Helical" evidence="6">
    <location>
        <begin position="121"/>
        <end position="139"/>
    </location>
</feature>
<dbReference type="PANTHER" id="PTHR33596:SF1">
    <property type="entry name" value="COLD-REGULATED 413 PLASMA MEMBRANE PROTEIN 1-RELATED"/>
    <property type="match status" value="1"/>
</dbReference>